<comment type="caution">
    <text evidence="4">The sequence shown here is derived from an EMBL/GenBank/DDBJ whole genome shotgun (WGS) entry which is preliminary data.</text>
</comment>
<protein>
    <submittedName>
        <fullName evidence="4">LytTR family two component transcriptional regulator</fullName>
    </submittedName>
</protein>
<evidence type="ECO:0000313" key="5">
    <source>
        <dbReference type="Proteomes" id="UP000245489"/>
    </source>
</evidence>
<feature type="domain" description="HTH LytTR-type" evidence="3">
    <location>
        <begin position="132"/>
        <end position="233"/>
    </location>
</feature>
<dbReference type="AlphaFoldDB" id="A0A316EZ11"/>
<gene>
    <name evidence="4" type="ORF">LV89_00709</name>
</gene>
<dbReference type="InterPro" id="IPR007492">
    <property type="entry name" value="LytTR_DNA-bd_dom"/>
</dbReference>
<dbReference type="EMBL" id="QGGO01000003">
    <property type="protein sequence ID" value="PWK28505.1"/>
    <property type="molecule type" value="Genomic_DNA"/>
</dbReference>
<keyword evidence="1" id="KW-0597">Phosphoprotein</keyword>
<dbReference type="Gene3D" id="3.40.50.2300">
    <property type="match status" value="1"/>
</dbReference>
<evidence type="ECO:0000259" key="3">
    <source>
        <dbReference type="PROSITE" id="PS50930"/>
    </source>
</evidence>
<dbReference type="Gene3D" id="2.40.50.1020">
    <property type="entry name" value="LytTr DNA-binding domain"/>
    <property type="match status" value="1"/>
</dbReference>
<dbReference type="SMART" id="SM00448">
    <property type="entry name" value="REC"/>
    <property type="match status" value="1"/>
</dbReference>
<dbReference type="PROSITE" id="PS50930">
    <property type="entry name" value="HTH_LYTTR"/>
    <property type="match status" value="1"/>
</dbReference>
<accession>A0A316EZ11</accession>
<feature type="domain" description="Response regulatory" evidence="2">
    <location>
        <begin position="4"/>
        <end position="115"/>
    </location>
</feature>
<keyword evidence="5" id="KW-1185">Reference proteome</keyword>
<organism evidence="4 5">
    <name type="scientific">Arcicella aurantiaca</name>
    <dbReference type="NCBI Taxonomy" id="591202"/>
    <lineage>
        <taxon>Bacteria</taxon>
        <taxon>Pseudomonadati</taxon>
        <taxon>Bacteroidota</taxon>
        <taxon>Cytophagia</taxon>
        <taxon>Cytophagales</taxon>
        <taxon>Flectobacillaceae</taxon>
        <taxon>Arcicella</taxon>
    </lineage>
</organism>
<dbReference type="InterPro" id="IPR011006">
    <property type="entry name" value="CheY-like_superfamily"/>
</dbReference>
<proteinExistence type="predicted"/>
<evidence type="ECO:0000259" key="2">
    <source>
        <dbReference type="PROSITE" id="PS50110"/>
    </source>
</evidence>
<dbReference type="OrthoDB" id="1646880at2"/>
<feature type="modified residue" description="4-aspartylphosphate" evidence="1">
    <location>
        <position position="55"/>
    </location>
</feature>
<dbReference type="GO" id="GO:0000156">
    <property type="term" value="F:phosphorelay response regulator activity"/>
    <property type="evidence" value="ECO:0007669"/>
    <property type="project" value="InterPro"/>
</dbReference>
<dbReference type="SMART" id="SM00850">
    <property type="entry name" value="LytTR"/>
    <property type="match status" value="1"/>
</dbReference>
<dbReference type="InterPro" id="IPR001789">
    <property type="entry name" value="Sig_transdc_resp-reg_receiver"/>
</dbReference>
<dbReference type="InterPro" id="IPR046947">
    <property type="entry name" value="LytR-like"/>
</dbReference>
<evidence type="ECO:0000313" key="4">
    <source>
        <dbReference type="EMBL" id="PWK28505.1"/>
    </source>
</evidence>
<dbReference type="GO" id="GO:0003677">
    <property type="term" value="F:DNA binding"/>
    <property type="evidence" value="ECO:0007669"/>
    <property type="project" value="InterPro"/>
</dbReference>
<dbReference type="Pfam" id="PF04397">
    <property type="entry name" value="LytTR"/>
    <property type="match status" value="1"/>
</dbReference>
<dbReference type="RefSeq" id="WP_109741497.1">
    <property type="nucleotide sequence ID" value="NZ_QGGO01000003.1"/>
</dbReference>
<dbReference type="PROSITE" id="PS50110">
    <property type="entry name" value="RESPONSE_REGULATORY"/>
    <property type="match status" value="1"/>
</dbReference>
<dbReference type="PANTHER" id="PTHR37299:SF1">
    <property type="entry name" value="STAGE 0 SPORULATION PROTEIN A HOMOLOG"/>
    <property type="match status" value="1"/>
</dbReference>
<evidence type="ECO:0000256" key="1">
    <source>
        <dbReference type="PROSITE-ProRule" id="PRU00169"/>
    </source>
</evidence>
<dbReference type="Proteomes" id="UP000245489">
    <property type="component" value="Unassembled WGS sequence"/>
</dbReference>
<dbReference type="PANTHER" id="PTHR37299">
    <property type="entry name" value="TRANSCRIPTIONAL REGULATOR-RELATED"/>
    <property type="match status" value="1"/>
</dbReference>
<sequence>MKLRCVAIDDEPLALSLITQYVAQFPKLELVQTFNDAIEGAEFLANNSVDLLFIDINMPDITGLELVENLTVKPMIIFTTAHKKFALEGFELEAMDYLLKPIALDRFSRSIGKAIDYFELKNAVKTDSPQYLFVRSEYKMVKIDVTDIDYIEGLVDYVKIHLLSSPRPILSLMTMKAVLEKLPADQFSRIHRSFIVPNINVKSILNKKAELISGKTIPISNSNQDFIDEWMKK</sequence>
<dbReference type="SUPFAM" id="SSF52172">
    <property type="entry name" value="CheY-like"/>
    <property type="match status" value="1"/>
</dbReference>
<name>A0A316EZ11_9BACT</name>
<dbReference type="Pfam" id="PF00072">
    <property type="entry name" value="Response_reg"/>
    <property type="match status" value="1"/>
</dbReference>
<reference evidence="4 5" key="1">
    <citation type="submission" date="2018-05" db="EMBL/GenBank/DDBJ databases">
        <title>Genomic Encyclopedia of Archaeal and Bacterial Type Strains, Phase II (KMG-II): from individual species to whole genera.</title>
        <authorList>
            <person name="Goeker M."/>
        </authorList>
    </citation>
    <scope>NUCLEOTIDE SEQUENCE [LARGE SCALE GENOMIC DNA]</scope>
    <source>
        <strain evidence="4 5">DSM 22214</strain>
    </source>
</reference>